<feature type="compositionally biased region" description="Acidic residues" evidence="1">
    <location>
        <begin position="115"/>
        <end position="132"/>
    </location>
</feature>
<evidence type="ECO:0000313" key="4">
    <source>
        <dbReference type="Proteomes" id="UP000515430"/>
    </source>
</evidence>
<reference evidence="4" key="1">
    <citation type="submission" date="2020-06" db="EMBL/GenBank/DDBJ databases">
        <title>Complete genome sequences of Providencia rettgeri bacteriophages PibeRecoleta, Stilesk and PatoteraRojo.</title>
        <authorList>
            <person name="Batinovic S."/>
            <person name="Chan H.T."/>
            <person name="Stiles J."/>
            <person name="Petrovski S."/>
        </authorList>
    </citation>
    <scope>NUCLEOTIDE SEQUENCE [LARGE SCALE GENOMIC DNA]</scope>
</reference>
<dbReference type="RefSeq" id="YP_009999850.1">
    <property type="nucleotide sequence ID" value="NC_053009.1"/>
</dbReference>
<dbReference type="KEGG" id="vg:62682484"/>
<dbReference type="EMBL" id="MT675124">
    <property type="protein sequence ID" value="QMV29964.1"/>
    <property type="molecule type" value="Genomic_DNA"/>
</dbReference>
<protein>
    <recommendedName>
        <fullName evidence="2">DUF7609 domain-containing protein</fullName>
    </recommendedName>
</protein>
<evidence type="ECO:0000256" key="1">
    <source>
        <dbReference type="SAM" id="MobiDB-lite"/>
    </source>
</evidence>
<feature type="domain" description="DUF7609" evidence="2">
    <location>
        <begin position="30"/>
        <end position="113"/>
    </location>
</feature>
<dbReference type="InterPro" id="IPR056028">
    <property type="entry name" value="DUF7609"/>
</dbReference>
<dbReference type="GeneID" id="62682484"/>
<dbReference type="Proteomes" id="UP000515430">
    <property type="component" value="Segment"/>
</dbReference>
<dbReference type="Pfam" id="PF24582">
    <property type="entry name" value="DUF7609"/>
    <property type="match status" value="1"/>
</dbReference>
<evidence type="ECO:0000313" key="3">
    <source>
        <dbReference type="EMBL" id="QMV29964.1"/>
    </source>
</evidence>
<organism evidence="3 4">
    <name type="scientific">Providencia phage vB_PreS-PibeRecoleta</name>
    <dbReference type="NCBI Taxonomy" id="2761109"/>
    <lineage>
        <taxon>Viruses</taxon>
        <taxon>Duplodnaviria</taxon>
        <taxon>Heunggongvirae</taxon>
        <taxon>Uroviricota</taxon>
        <taxon>Caudoviricetes</taxon>
        <taxon>Casjensviridae</taxon>
        <taxon>Redjacvirus</taxon>
        <taxon>Redjacvirus piberecoleta</taxon>
    </lineage>
</organism>
<evidence type="ECO:0000259" key="2">
    <source>
        <dbReference type="Pfam" id="PF24582"/>
    </source>
</evidence>
<keyword evidence="4" id="KW-1185">Reference proteome</keyword>
<accession>A0A7G5B0Z1</accession>
<name>A0A7G5B0Z1_9CAUD</name>
<feature type="region of interest" description="Disordered" evidence="1">
    <location>
        <begin position="113"/>
        <end position="132"/>
    </location>
</feature>
<proteinExistence type="predicted"/>
<sequence length="132" mass="14531">MSTQVSHQQIKSAMMTMENDVELPSRVRVHSATGNLIALAEGESYTLSMELPADKTLGELQEEANALKSKMRNSMNASIRNAKQHCGSTFSMESALVTYPSGRAFIQIVVTRMPDEDDMDPTDSMDADDDEV</sequence>